<evidence type="ECO:0000256" key="6">
    <source>
        <dbReference type="PROSITE-ProRule" id="PRU00169"/>
    </source>
</evidence>
<dbReference type="PROSITE" id="PS00675">
    <property type="entry name" value="SIGMA54_INTERACT_1"/>
    <property type="match status" value="1"/>
</dbReference>
<dbReference type="InterPro" id="IPR011006">
    <property type="entry name" value="CheY-like_superfamily"/>
</dbReference>
<dbReference type="PROSITE" id="PS00676">
    <property type="entry name" value="SIGMA54_INTERACT_2"/>
    <property type="match status" value="1"/>
</dbReference>
<reference evidence="10 11" key="1">
    <citation type="submission" date="2020-02" db="EMBL/GenBank/DDBJ databases">
        <title>Draft genome sequence of Limisphaera ngatamarikiensis NGM72.4T, a thermophilic Verrucomicrobia grouped in subdivision 3.</title>
        <authorList>
            <person name="Carere C.R."/>
            <person name="Steen J."/>
            <person name="Hugenholtz P."/>
            <person name="Stott M.B."/>
        </authorList>
    </citation>
    <scope>NUCLEOTIDE SEQUENCE [LARGE SCALE GENOMIC DNA]</scope>
    <source>
        <strain evidence="10 11">NGM72.4</strain>
    </source>
</reference>
<dbReference type="PROSITE" id="PS50110">
    <property type="entry name" value="RESPONSE_REGULATORY"/>
    <property type="match status" value="1"/>
</dbReference>
<evidence type="ECO:0000259" key="8">
    <source>
        <dbReference type="PROSITE" id="PS50045"/>
    </source>
</evidence>
<dbReference type="Pfam" id="PF25601">
    <property type="entry name" value="AAA_lid_14"/>
    <property type="match status" value="1"/>
</dbReference>
<dbReference type="InterPro" id="IPR001789">
    <property type="entry name" value="Sig_transdc_resp-reg_receiver"/>
</dbReference>
<dbReference type="GO" id="GO:0000160">
    <property type="term" value="P:phosphorelay signal transduction system"/>
    <property type="evidence" value="ECO:0007669"/>
    <property type="project" value="InterPro"/>
</dbReference>
<evidence type="ECO:0000256" key="4">
    <source>
        <dbReference type="ARBA" id="ARBA00023125"/>
    </source>
</evidence>
<comment type="caution">
    <text evidence="10">The sequence shown here is derived from an EMBL/GenBank/DDBJ whole genome shotgun (WGS) entry which is preliminary data.</text>
</comment>
<protein>
    <submittedName>
        <fullName evidence="10">Sigma-54-dependent Fis family transcriptional regulator</fullName>
    </submittedName>
</protein>
<organism evidence="10 11">
    <name type="scientific">Limisphaera ngatamarikiensis</name>
    <dbReference type="NCBI Taxonomy" id="1324935"/>
    <lineage>
        <taxon>Bacteria</taxon>
        <taxon>Pseudomonadati</taxon>
        <taxon>Verrucomicrobiota</taxon>
        <taxon>Verrucomicrobiia</taxon>
        <taxon>Limisphaerales</taxon>
        <taxon>Limisphaeraceae</taxon>
        <taxon>Limisphaera</taxon>
    </lineage>
</organism>
<dbReference type="GO" id="GO:0006355">
    <property type="term" value="P:regulation of DNA-templated transcription"/>
    <property type="evidence" value="ECO:0007669"/>
    <property type="project" value="InterPro"/>
</dbReference>
<evidence type="ECO:0000256" key="3">
    <source>
        <dbReference type="ARBA" id="ARBA00023015"/>
    </source>
</evidence>
<dbReference type="Pfam" id="PF00158">
    <property type="entry name" value="Sigma54_activat"/>
    <property type="match status" value="1"/>
</dbReference>
<dbReference type="InterPro" id="IPR027417">
    <property type="entry name" value="P-loop_NTPase"/>
</dbReference>
<accession>A0A6M1RG57</accession>
<dbReference type="Gene3D" id="3.40.50.300">
    <property type="entry name" value="P-loop containing nucleotide triphosphate hydrolases"/>
    <property type="match status" value="1"/>
</dbReference>
<feature type="region of interest" description="Disordered" evidence="7">
    <location>
        <begin position="388"/>
        <end position="418"/>
    </location>
</feature>
<dbReference type="SUPFAM" id="SSF52172">
    <property type="entry name" value="CheY-like"/>
    <property type="match status" value="1"/>
</dbReference>
<dbReference type="InterPro" id="IPR025662">
    <property type="entry name" value="Sigma_54_int_dom_ATP-bd_1"/>
</dbReference>
<keyword evidence="6" id="KW-0597">Phosphoprotein</keyword>
<name>A0A6M1RG57_9BACT</name>
<dbReference type="InterPro" id="IPR058031">
    <property type="entry name" value="AAA_lid_NorR"/>
</dbReference>
<keyword evidence="5" id="KW-0804">Transcription</keyword>
<keyword evidence="11" id="KW-1185">Reference proteome</keyword>
<dbReference type="GO" id="GO:0005524">
    <property type="term" value="F:ATP binding"/>
    <property type="evidence" value="ECO:0007669"/>
    <property type="project" value="UniProtKB-KW"/>
</dbReference>
<evidence type="ECO:0000256" key="7">
    <source>
        <dbReference type="SAM" id="MobiDB-lite"/>
    </source>
</evidence>
<sequence>MPIEKIIVLEDDAILRNNLAQTLRRRRYDVALASTIAEAQEYLQADNFDLIILDVRLPDGDGTDLLKALQQRPQRPLVVITTGFGSVESAVECMKNGAFDYLIKPFSTEQIEVVLRKAEEFTQLLKVNRFLSQETDEAEQELLGNSPAMQELRQLIRKVARTQATVLIQGESGTGKELVARAIYRESPRANGPFIKVNCAAIPENLIESEFFGHEKGAFTGAIAKREGRFELAHGGTILLDEISEISTSVQAKLLRVLQEREFERVGGTRTIKVDVRVIATTNRNLEQSVERKEFRQDLFFRLNVVPIHLPPLRERRSDIIPLAEEFMRRFSRKHGVHVKGFSEAALAALQSHSWPGNVRELQNVVERAVILCGDDGLIEPGHLGLATPIQLHSSPPTDPQPTAVPAARPGPAPDGHFPTLAELEKQHILAALDYCKGNRTHAARILGISIRTLRNKLHEIHGTRPQAEDKEDQPDTNPEVTTAETGD</sequence>
<evidence type="ECO:0000313" key="10">
    <source>
        <dbReference type="EMBL" id="NGO38576.1"/>
    </source>
</evidence>
<dbReference type="Gene3D" id="1.10.10.60">
    <property type="entry name" value="Homeodomain-like"/>
    <property type="match status" value="1"/>
</dbReference>
<keyword evidence="3" id="KW-0805">Transcription regulation</keyword>
<dbReference type="RefSeq" id="WP_165106126.1">
    <property type="nucleotide sequence ID" value="NZ_JAAKYA010000023.1"/>
</dbReference>
<feature type="domain" description="Response regulatory" evidence="9">
    <location>
        <begin position="5"/>
        <end position="119"/>
    </location>
</feature>
<evidence type="ECO:0000313" key="11">
    <source>
        <dbReference type="Proteomes" id="UP000477311"/>
    </source>
</evidence>
<dbReference type="GO" id="GO:0043565">
    <property type="term" value="F:sequence-specific DNA binding"/>
    <property type="evidence" value="ECO:0007669"/>
    <property type="project" value="InterPro"/>
</dbReference>
<dbReference type="PRINTS" id="PR01590">
    <property type="entry name" value="HTHFIS"/>
</dbReference>
<dbReference type="PANTHER" id="PTHR32071:SF21">
    <property type="entry name" value="TRANSCRIPTIONAL REGULATORY PROTEIN FLGR"/>
    <property type="match status" value="1"/>
</dbReference>
<evidence type="ECO:0000259" key="9">
    <source>
        <dbReference type="PROSITE" id="PS50110"/>
    </source>
</evidence>
<dbReference type="InterPro" id="IPR025944">
    <property type="entry name" value="Sigma_54_int_dom_CS"/>
</dbReference>
<dbReference type="PANTHER" id="PTHR32071">
    <property type="entry name" value="TRANSCRIPTIONAL REGULATORY PROTEIN"/>
    <property type="match status" value="1"/>
</dbReference>
<feature type="compositionally biased region" description="Polar residues" evidence="7">
    <location>
        <begin position="476"/>
        <end position="488"/>
    </location>
</feature>
<dbReference type="SUPFAM" id="SSF46689">
    <property type="entry name" value="Homeodomain-like"/>
    <property type="match status" value="1"/>
</dbReference>
<dbReference type="EMBL" id="JAAKYA010000023">
    <property type="protein sequence ID" value="NGO38576.1"/>
    <property type="molecule type" value="Genomic_DNA"/>
</dbReference>
<dbReference type="InterPro" id="IPR009057">
    <property type="entry name" value="Homeodomain-like_sf"/>
</dbReference>
<evidence type="ECO:0000256" key="1">
    <source>
        <dbReference type="ARBA" id="ARBA00022741"/>
    </source>
</evidence>
<keyword evidence="2" id="KW-0067">ATP-binding</keyword>
<feature type="modified residue" description="4-aspartylphosphate" evidence="6">
    <location>
        <position position="54"/>
    </location>
</feature>
<feature type="domain" description="Sigma-54 factor interaction" evidence="8">
    <location>
        <begin position="142"/>
        <end position="371"/>
    </location>
</feature>
<feature type="region of interest" description="Disordered" evidence="7">
    <location>
        <begin position="464"/>
        <end position="488"/>
    </location>
</feature>
<evidence type="ECO:0000256" key="2">
    <source>
        <dbReference type="ARBA" id="ARBA00022840"/>
    </source>
</evidence>
<dbReference type="PROSITE" id="PS00688">
    <property type="entry name" value="SIGMA54_INTERACT_3"/>
    <property type="match status" value="1"/>
</dbReference>
<dbReference type="SMART" id="SM00448">
    <property type="entry name" value="REC"/>
    <property type="match status" value="1"/>
</dbReference>
<keyword evidence="1" id="KW-0547">Nucleotide-binding</keyword>
<dbReference type="AlphaFoldDB" id="A0A6M1RG57"/>
<dbReference type="SMART" id="SM00382">
    <property type="entry name" value="AAA"/>
    <property type="match status" value="1"/>
</dbReference>
<dbReference type="Gene3D" id="3.40.50.2300">
    <property type="match status" value="1"/>
</dbReference>
<dbReference type="Gene3D" id="1.10.8.60">
    <property type="match status" value="1"/>
</dbReference>
<dbReference type="PROSITE" id="PS50045">
    <property type="entry name" value="SIGMA54_INTERACT_4"/>
    <property type="match status" value="1"/>
</dbReference>
<keyword evidence="4" id="KW-0238">DNA-binding</keyword>
<dbReference type="Pfam" id="PF02954">
    <property type="entry name" value="HTH_8"/>
    <property type="match status" value="1"/>
</dbReference>
<dbReference type="Proteomes" id="UP000477311">
    <property type="component" value="Unassembled WGS sequence"/>
</dbReference>
<dbReference type="Pfam" id="PF00072">
    <property type="entry name" value="Response_reg"/>
    <property type="match status" value="1"/>
</dbReference>
<proteinExistence type="predicted"/>
<dbReference type="FunFam" id="3.40.50.300:FF:000006">
    <property type="entry name" value="DNA-binding transcriptional regulator NtrC"/>
    <property type="match status" value="1"/>
</dbReference>
<dbReference type="InterPro" id="IPR025943">
    <property type="entry name" value="Sigma_54_int_dom_ATP-bd_2"/>
</dbReference>
<evidence type="ECO:0000256" key="5">
    <source>
        <dbReference type="ARBA" id="ARBA00023163"/>
    </source>
</evidence>
<gene>
    <name evidence="10" type="ORF">G4L39_04065</name>
</gene>
<dbReference type="CDD" id="cd00009">
    <property type="entry name" value="AAA"/>
    <property type="match status" value="1"/>
</dbReference>
<dbReference type="SUPFAM" id="SSF52540">
    <property type="entry name" value="P-loop containing nucleoside triphosphate hydrolases"/>
    <property type="match status" value="1"/>
</dbReference>
<dbReference type="InterPro" id="IPR002197">
    <property type="entry name" value="HTH_Fis"/>
</dbReference>
<dbReference type="InterPro" id="IPR002078">
    <property type="entry name" value="Sigma_54_int"/>
</dbReference>
<dbReference type="InterPro" id="IPR003593">
    <property type="entry name" value="AAA+_ATPase"/>
</dbReference>